<evidence type="ECO:0000256" key="2">
    <source>
        <dbReference type="ARBA" id="ARBA00023015"/>
    </source>
</evidence>
<dbReference type="PANTHER" id="PTHR30126">
    <property type="entry name" value="HTH-TYPE TRANSCRIPTIONAL REGULATOR"/>
    <property type="match status" value="1"/>
</dbReference>
<dbReference type="InterPro" id="IPR000847">
    <property type="entry name" value="LysR_HTH_N"/>
</dbReference>
<dbReference type="Pfam" id="PF00126">
    <property type="entry name" value="HTH_1"/>
    <property type="match status" value="1"/>
</dbReference>
<keyword evidence="7" id="KW-1185">Reference proteome</keyword>
<organism evidence="6 7">
    <name type="scientific">Vibrio qingdaonensis</name>
    <dbReference type="NCBI Taxonomy" id="2829491"/>
    <lineage>
        <taxon>Bacteria</taxon>
        <taxon>Pseudomonadati</taxon>
        <taxon>Pseudomonadota</taxon>
        <taxon>Gammaproteobacteria</taxon>
        <taxon>Vibrionales</taxon>
        <taxon>Vibrionaceae</taxon>
        <taxon>Vibrio</taxon>
    </lineage>
</organism>
<keyword evidence="2" id="KW-0805">Transcription regulation</keyword>
<dbReference type="Pfam" id="PF03466">
    <property type="entry name" value="LysR_substrate"/>
    <property type="match status" value="1"/>
</dbReference>
<evidence type="ECO:0000259" key="5">
    <source>
        <dbReference type="PROSITE" id="PS50931"/>
    </source>
</evidence>
<sequence length="295" mass="33288">MIKPDLLKSFIASADCGSFSAAARVLGKHLTTVSGNVAKLEDDLGVMLFDREGKYPQLTEAGRNLYDGAKVAVESIERFQRNAQQLSIGIPATMMIAIDEELALQPFLSLLKTLQKNWPHLTLTILSLTPEEILQRVREQRIDLAITPTLEGNSQFYEFRAIGNCMIDIVCAQSHPLAKQRTISNDDLMAHTQIISPSTRSPAVLRESAKMSSSILESNGYHNFLSLIRAELGWGFLHRLNQQPIHDIVSIRPEFVQTQLQVQYDVIWQKNQPITEVHSFIIERIKHIFSNHAFE</sequence>
<name>A0A9X3HXC3_9VIBR</name>
<dbReference type="GO" id="GO:0000976">
    <property type="term" value="F:transcription cis-regulatory region binding"/>
    <property type="evidence" value="ECO:0007669"/>
    <property type="project" value="TreeGrafter"/>
</dbReference>
<dbReference type="AlphaFoldDB" id="A0A9X3HXC3"/>
<dbReference type="SUPFAM" id="SSF46785">
    <property type="entry name" value="Winged helix' DNA-binding domain"/>
    <property type="match status" value="1"/>
</dbReference>
<comment type="similarity">
    <text evidence="1">Belongs to the LysR transcriptional regulatory family.</text>
</comment>
<dbReference type="InterPro" id="IPR005119">
    <property type="entry name" value="LysR_subst-bd"/>
</dbReference>
<keyword evidence="4" id="KW-0804">Transcription</keyword>
<evidence type="ECO:0000256" key="3">
    <source>
        <dbReference type="ARBA" id="ARBA00023125"/>
    </source>
</evidence>
<dbReference type="GO" id="GO:0003700">
    <property type="term" value="F:DNA-binding transcription factor activity"/>
    <property type="evidence" value="ECO:0007669"/>
    <property type="project" value="InterPro"/>
</dbReference>
<dbReference type="RefSeq" id="WP_265675710.1">
    <property type="nucleotide sequence ID" value="NZ_JAKRRY010000019.1"/>
</dbReference>
<proteinExistence type="inferred from homology"/>
<dbReference type="Proteomes" id="UP001155587">
    <property type="component" value="Unassembled WGS sequence"/>
</dbReference>
<evidence type="ECO:0000313" key="7">
    <source>
        <dbReference type="Proteomes" id="UP001155587"/>
    </source>
</evidence>
<gene>
    <name evidence="6" type="ORF">MD535_14330</name>
</gene>
<keyword evidence="3" id="KW-0238">DNA-binding</keyword>
<evidence type="ECO:0000313" key="6">
    <source>
        <dbReference type="EMBL" id="MCW8347179.1"/>
    </source>
</evidence>
<comment type="caution">
    <text evidence="6">The sequence shown here is derived from an EMBL/GenBank/DDBJ whole genome shotgun (WGS) entry which is preliminary data.</text>
</comment>
<dbReference type="Gene3D" id="1.10.10.10">
    <property type="entry name" value="Winged helix-like DNA-binding domain superfamily/Winged helix DNA-binding domain"/>
    <property type="match status" value="1"/>
</dbReference>
<dbReference type="PROSITE" id="PS50931">
    <property type="entry name" value="HTH_LYSR"/>
    <property type="match status" value="1"/>
</dbReference>
<dbReference type="PANTHER" id="PTHR30126:SF91">
    <property type="entry name" value="LYSR FAMILY TRANSCRIPTIONAL REGULATOR"/>
    <property type="match status" value="1"/>
</dbReference>
<reference evidence="6" key="1">
    <citation type="submission" date="2022-02" db="EMBL/GenBank/DDBJ databases">
        <title>Vibrio sp. nov, a new bacterium isolated from seawater.</title>
        <authorList>
            <person name="Yuan Y."/>
        </authorList>
    </citation>
    <scope>NUCLEOTIDE SEQUENCE</scope>
    <source>
        <strain evidence="6">ZSDZ65</strain>
    </source>
</reference>
<protein>
    <submittedName>
        <fullName evidence="6">LysR family transcriptional regulator</fullName>
    </submittedName>
</protein>
<evidence type="ECO:0000256" key="4">
    <source>
        <dbReference type="ARBA" id="ARBA00023163"/>
    </source>
</evidence>
<feature type="domain" description="HTH lysR-type" evidence="5">
    <location>
        <begin position="2"/>
        <end position="59"/>
    </location>
</feature>
<dbReference type="InterPro" id="IPR036388">
    <property type="entry name" value="WH-like_DNA-bd_sf"/>
</dbReference>
<dbReference type="SUPFAM" id="SSF53850">
    <property type="entry name" value="Periplasmic binding protein-like II"/>
    <property type="match status" value="1"/>
</dbReference>
<accession>A0A9X3HXC3</accession>
<dbReference type="CDD" id="cd05466">
    <property type="entry name" value="PBP2_LTTR_substrate"/>
    <property type="match status" value="1"/>
</dbReference>
<dbReference type="InterPro" id="IPR036390">
    <property type="entry name" value="WH_DNA-bd_sf"/>
</dbReference>
<dbReference type="Gene3D" id="3.40.190.290">
    <property type="match status" value="1"/>
</dbReference>
<evidence type="ECO:0000256" key="1">
    <source>
        <dbReference type="ARBA" id="ARBA00009437"/>
    </source>
</evidence>
<dbReference type="EMBL" id="JAKRRY010000019">
    <property type="protein sequence ID" value="MCW8347179.1"/>
    <property type="molecule type" value="Genomic_DNA"/>
</dbReference>